<accession>A0ABT2PWC0</accession>
<proteinExistence type="predicted"/>
<organism evidence="1 2">
    <name type="scientific">Paracholeplasma vituli</name>
    <dbReference type="NCBI Taxonomy" id="69473"/>
    <lineage>
        <taxon>Bacteria</taxon>
        <taxon>Bacillati</taxon>
        <taxon>Mycoplasmatota</taxon>
        <taxon>Mollicutes</taxon>
        <taxon>Acholeplasmatales</taxon>
        <taxon>Acholeplasmataceae</taxon>
        <taxon>Paracholeplasma</taxon>
    </lineage>
</organism>
<dbReference type="EMBL" id="JAOEGN010000011">
    <property type="protein sequence ID" value="MCU0105261.1"/>
    <property type="molecule type" value="Genomic_DNA"/>
</dbReference>
<evidence type="ECO:0008006" key="3">
    <source>
        <dbReference type="Google" id="ProtNLM"/>
    </source>
</evidence>
<comment type="caution">
    <text evidence="1">The sequence shown here is derived from an EMBL/GenBank/DDBJ whole genome shotgun (WGS) entry which is preliminary data.</text>
</comment>
<dbReference type="RefSeq" id="WP_262096555.1">
    <property type="nucleotide sequence ID" value="NZ_JAOEGN010000011.1"/>
</dbReference>
<sequence>MNPKQERRVIAQIIEELTLFLLFHGYTEFRIDFQSDEKQEIYVIDVPHMREELIKRIQTQIDQPREEAFEQTYFELLGELDSKEDLDLLGIFIDELVVKHTEDSVTLTLIRKK</sequence>
<evidence type="ECO:0000313" key="1">
    <source>
        <dbReference type="EMBL" id="MCU0105261.1"/>
    </source>
</evidence>
<reference evidence="2" key="1">
    <citation type="submission" date="2023-07" db="EMBL/GenBank/DDBJ databases">
        <title>Novel Mycoplasma species identified in domestic and wild animals.</title>
        <authorList>
            <person name="Volokhov D.V."/>
            <person name="Furtak V.A."/>
            <person name="Zagorodnyaya T.A."/>
        </authorList>
    </citation>
    <scope>NUCLEOTIDE SEQUENCE [LARGE SCALE GENOMIC DNA]</scope>
    <source>
        <strain evidence="2">92-19</strain>
    </source>
</reference>
<gene>
    <name evidence="1" type="ORF">N7603_06280</name>
</gene>
<dbReference type="Proteomes" id="UP001209076">
    <property type="component" value="Unassembled WGS sequence"/>
</dbReference>
<keyword evidence="2" id="KW-1185">Reference proteome</keyword>
<name>A0ABT2PWC0_9MOLU</name>
<evidence type="ECO:0000313" key="2">
    <source>
        <dbReference type="Proteomes" id="UP001209076"/>
    </source>
</evidence>
<protein>
    <recommendedName>
        <fullName evidence="3">Na+-translocating membrane potential-generating system MpsC domain-containing protein</fullName>
    </recommendedName>
</protein>